<organism evidence="2 3">
    <name type="scientific">Alloprevotella tannerae</name>
    <dbReference type="NCBI Taxonomy" id="76122"/>
    <lineage>
        <taxon>Bacteria</taxon>
        <taxon>Pseudomonadati</taxon>
        <taxon>Bacteroidota</taxon>
        <taxon>Bacteroidia</taxon>
        <taxon>Bacteroidales</taxon>
        <taxon>Prevotellaceae</taxon>
        <taxon>Alloprevotella</taxon>
    </lineage>
</organism>
<dbReference type="PROSITE" id="PS51257">
    <property type="entry name" value="PROKAR_LIPOPROTEIN"/>
    <property type="match status" value="1"/>
</dbReference>
<keyword evidence="1" id="KW-0175">Coiled coil</keyword>
<dbReference type="RefSeq" id="WP_296089363.1">
    <property type="nucleotide sequence ID" value="NZ_CAUOSC010000022.1"/>
</dbReference>
<dbReference type="AlphaFoldDB" id="A0A929WXD8"/>
<evidence type="ECO:0000313" key="2">
    <source>
        <dbReference type="EMBL" id="MBF0970060.1"/>
    </source>
</evidence>
<reference evidence="2" key="1">
    <citation type="submission" date="2020-04" db="EMBL/GenBank/DDBJ databases">
        <title>Deep metagenomics examines the oral microbiome during advanced dental caries in children, revealing novel taxa and co-occurrences with host molecules.</title>
        <authorList>
            <person name="Baker J.L."/>
            <person name="Morton J.T."/>
            <person name="Dinis M."/>
            <person name="Alvarez R."/>
            <person name="Tran N.C."/>
            <person name="Knight R."/>
            <person name="Edlund A."/>
        </authorList>
    </citation>
    <scope>NUCLEOTIDE SEQUENCE</scope>
    <source>
        <strain evidence="2">JCVI_34_bin.1</strain>
    </source>
</reference>
<gene>
    <name evidence="2" type="ORF">HXK21_03315</name>
</gene>
<evidence type="ECO:0000313" key="3">
    <source>
        <dbReference type="Proteomes" id="UP000704068"/>
    </source>
</evidence>
<dbReference type="Proteomes" id="UP000704068">
    <property type="component" value="Unassembled WGS sequence"/>
</dbReference>
<protein>
    <submittedName>
        <fullName evidence="2">Uncharacterized protein</fullName>
    </submittedName>
</protein>
<accession>A0A929WXD8</accession>
<dbReference type="EMBL" id="JABZGR010000006">
    <property type="protein sequence ID" value="MBF0970060.1"/>
    <property type="molecule type" value="Genomic_DNA"/>
</dbReference>
<evidence type="ECO:0000256" key="1">
    <source>
        <dbReference type="SAM" id="Coils"/>
    </source>
</evidence>
<name>A0A929WXD8_9BACT</name>
<feature type="coiled-coil region" evidence="1">
    <location>
        <begin position="34"/>
        <end position="144"/>
    </location>
</feature>
<proteinExistence type="predicted"/>
<sequence>MKLTRLFIVSIILLIGITSCGHKTDKDKELSELRQLAELDRREMENQYADFAQQYGEMKKAVKDDALIARLDAEQKRAEGLLQELRQTKAKDASEILRLKRELATVRAVLRDYVRQVDSLARANHTLTNERDAARADAQRTREENSGLSARNASLNATVQIAARLNASGISITPMKKNGKSTHKSKDVKSFSVSFSIARNVTAQTGNKIIYLRLMKPNQTVVNNSGSFSYENRSVEYSAAKTIEYDGQEARVTMFVPVGEFINGGTYTAYLFCDGQMIGSDSVSIN</sequence>
<comment type="caution">
    <text evidence="2">The sequence shown here is derived from an EMBL/GenBank/DDBJ whole genome shotgun (WGS) entry which is preliminary data.</text>
</comment>